<sequence>MNMSRECIICDKSLDDGTQTSIVKEKGLEGFIEASKGREDVERPAPILQELEQSTDQKGLKRKHYVAPEIQPGPSKRIICERNAELYAGDNSADEDADDE</sequence>
<name>A0A5N4AQ66_PHOPY</name>
<dbReference type="AlphaFoldDB" id="A0A5N4AQ66"/>
<accession>A0A5N4AQ66</accession>
<evidence type="ECO:0000313" key="2">
    <source>
        <dbReference type="Proteomes" id="UP000327044"/>
    </source>
</evidence>
<gene>
    <name evidence="1" type="ORF">PPYR_07331</name>
</gene>
<organism evidence="1 2">
    <name type="scientific">Photinus pyralis</name>
    <name type="common">Common eastern firefly</name>
    <name type="synonym">Lampyris pyralis</name>
    <dbReference type="NCBI Taxonomy" id="7054"/>
    <lineage>
        <taxon>Eukaryota</taxon>
        <taxon>Metazoa</taxon>
        <taxon>Ecdysozoa</taxon>
        <taxon>Arthropoda</taxon>
        <taxon>Hexapoda</taxon>
        <taxon>Insecta</taxon>
        <taxon>Pterygota</taxon>
        <taxon>Neoptera</taxon>
        <taxon>Endopterygota</taxon>
        <taxon>Coleoptera</taxon>
        <taxon>Polyphaga</taxon>
        <taxon>Elateriformia</taxon>
        <taxon>Elateroidea</taxon>
        <taxon>Lampyridae</taxon>
        <taxon>Lampyrinae</taxon>
        <taxon>Photinus</taxon>
    </lineage>
</organism>
<dbReference type="InParanoid" id="A0A5N4AQ66"/>
<protein>
    <submittedName>
        <fullName evidence="1">Uncharacterized protein</fullName>
    </submittedName>
</protein>
<comment type="caution">
    <text evidence="1">The sequence shown here is derived from an EMBL/GenBank/DDBJ whole genome shotgun (WGS) entry which is preliminary data.</text>
</comment>
<keyword evidence="2" id="KW-1185">Reference proteome</keyword>
<proteinExistence type="predicted"/>
<dbReference type="EMBL" id="VVIM01000005">
    <property type="protein sequence ID" value="KAB0799451.1"/>
    <property type="molecule type" value="Genomic_DNA"/>
</dbReference>
<evidence type="ECO:0000313" key="1">
    <source>
        <dbReference type="EMBL" id="KAB0799451.1"/>
    </source>
</evidence>
<reference evidence="1 2" key="1">
    <citation type="journal article" date="2018" name="Elife">
        <title>Firefly genomes illuminate parallel origins of bioluminescence in beetles.</title>
        <authorList>
            <person name="Fallon T.R."/>
            <person name="Lower S.E."/>
            <person name="Chang C.H."/>
            <person name="Bessho-Uehara M."/>
            <person name="Martin G.J."/>
            <person name="Bewick A.J."/>
            <person name="Behringer M."/>
            <person name="Debat H.J."/>
            <person name="Wong I."/>
            <person name="Day J.C."/>
            <person name="Suvorov A."/>
            <person name="Silva C.J."/>
            <person name="Stanger-Hall K.F."/>
            <person name="Hall D.W."/>
            <person name="Schmitz R.J."/>
            <person name="Nelson D.R."/>
            <person name="Lewis S.M."/>
            <person name="Shigenobu S."/>
            <person name="Bybee S.M."/>
            <person name="Larracuente A.M."/>
            <person name="Oba Y."/>
            <person name="Weng J.K."/>
        </authorList>
    </citation>
    <scope>NUCLEOTIDE SEQUENCE [LARGE SCALE GENOMIC DNA]</scope>
    <source>
        <strain evidence="1">1611_PpyrPB1</strain>
        <tissue evidence="1">Whole body</tissue>
    </source>
</reference>
<dbReference type="Proteomes" id="UP000327044">
    <property type="component" value="Unassembled WGS sequence"/>
</dbReference>